<dbReference type="Proteomes" id="UP000006034">
    <property type="component" value="Unassembled WGS sequence"/>
</dbReference>
<reference evidence="1 2" key="2">
    <citation type="submission" date="2013-04" db="EMBL/GenBank/DDBJ databases">
        <title>The Genome Sequence of Bilophila wadsworthia 3_1_6.</title>
        <authorList>
            <consortium name="The Broad Institute Genomics Platform"/>
            <person name="Earl A."/>
            <person name="Ward D."/>
            <person name="Feldgarden M."/>
            <person name="Gevers D."/>
            <person name="Sibley C."/>
            <person name="Strauss J."/>
            <person name="Allen-Vercoe E."/>
            <person name="Walker B."/>
            <person name="Young S."/>
            <person name="Zeng Q."/>
            <person name="Gargeya S."/>
            <person name="Fitzgerald M."/>
            <person name="Haas B."/>
            <person name="Abouelleil A."/>
            <person name="Allen A.W."/>
            <person name="Alvarado L."/>
            <person name="Arachchi H.M."/>
            <person name="Berlin A.M."/>
            <person name="Chapman S.B."/>
            <person name="Gainer-Dewar J."/>
            <person name="Goldberg J."/>
            <person name="Griggs A."/>
            <person name="Gujja S."/>
            <person name="Hansen M."/>
            <person name="Howarth C."/>
            <person name="Imamovic A."/>
            <person name="Ireland A."/>
            <person name="Larimer J."/>
            <person name="McCowan C."/>
            <person name="Murphy C."/>
            <person name="Pearson M."/>
            <person name="Poon T.W."/>
            <person name="Priest M."/>
            <person name="Roberts A."/>
            <person name="Saif S."/>
            <person name="Shea T."/>
            <person name="Sisk P."/>
            <person name="Sykes S."/>
            <person name="Wortman J."/>
            <person name="Nusbaum C."/>
            <person name="Birren B."/>
        </authorList>
    </citation>
    <scope>NUCLEOTIDE SEQUENCE [LARGE SCALE GENOMIC DNA]</scope>
    <source>
        <strain evidence="1 2">3_1_6</strain>
    </source>
</reference>
<dbReference type="STRING" id="563192.HMPREF0179_01839"/>
<comment type="caution">
    <text evidence="1">The sequence shown here is derived from an EMBL/GenBank/DDBJ whole genome shotgun (WGS) entry which is preliminary data.</text>
</comment>
<sequence>MSQPEINIRILDLNGPRMAQTERSLRRHLKQHAVEARITCVGCGLEIARQGFTNATPALLMNQYTITEGKEITEEAIETFCKQLLVWIEKQQAGTR</sequence>
<organism evidence="1 2">
    <name type="scientific">Bilophila wadsworthia (strain 3_1_6)</name>
    <dbReference type="NCBI Taxonomy" id="563192"/>
    <lineage>
        <taxon>Bacteria</taxon>
        <taxon>Pseudomonadati</taxon>
        <taxon>Thermodesulfobacteriota</taxon>
        <taxon>Desulfovibrionia</taxon>
        <taxon>Desulfovibrionales</taxon>
        <taxon>Desulfovibrionaceae</taxon>
        <taxon>Bilophila</taxon>
    </lineage>
</organism>
<evidence type="ECO:0000313" key="2">
    <source>
        <dbReference type="Proteomes" id="UP000006034"/>
    </source>
</evidence>
<proteinExistence type="predicted"/>
<gene>
    <name evidence="1" type="ORF">HMPREF0179_01839</name>
</gene>
<evidence type="ECO:0000313" key="1">
    <source>
        <dbReference type="EMBL" id="EFV44357.1"/>
    </source>
</evidence>
<name>E5Y6M6_BILW3</name>
<dbReference type="HOGENOM" id="CLU_2563594_0_0_7"/>
<accession>E5Y6M6</accession>
<dbReference type="EMBL" id="ADCP02000003">
    <property type="protein sequence ID" value="EFV44357.1"/>
    <property type="molecule type" value="Genomic_DNA"/>
</dbReference>
<reference evidence="1 2" key="1">
    <citation type="submission" date="2010-10" db="EMBL/GenBank/DDBJ databases">
        <authorList>
            <consortium name="The Broad Institute Genome Sequencing Platform"/>
            <person name="Ward D."/>
            <person name="Earl A."/>
            <person name="Feldgarden M."/>
            <person name="Young S.K."/>
            <person name="Gargeya S."/>
            <person name="Zeng Q."/>
            <person name="Alvarado L."/>
            <person name="Berlin A."/>
            <person name="Bochicchio J."/>
            <person name="Chapman S.B."/>
            <person name="Chen Z."/>
            <person name="Freedman E."/>
            <person name="Gellesch M."/>
            <person name="Goldberg J."/>
            <person name="Griggs A."/>
            <person name="Gujja S."/>
            <person name="Heilman E."/>
            <person name="Heiman D."/>
            <person name="Howarth C."/>
            <person name="Mehta T."/>
            <person name="Neiman D."/>
            <person name="Pearson M."/>
            <person name="Roberts A."/>
            <person name="Saif S."/>
            <person name="Shea T."/>
            <person name="Shenoy N."/>
            <person name="Sisk P."/>
            <person name="Stolte C."/>
            <person name="Sykes S."/>
            <person name="White J."/>
            <person name="Yandava C."/>
            <person name="Allen-Vercoe E."/>
            <person name="Sibley C."/>
            <person name="Ambrose C.E."/>
            <person name="Strauss J."/>
            <person name="Daigneault M."/>
            <person name="Haas B."/>
            <person name="Nusbaum C."/>
            <person name="Birren B."/>
        </authorList>
    </citation>
    <scope>NUCLEOTIDE SEQUENCE [LARGE SCALE GENOMIC DNA]</scope>
    <source>
        <strain evidence="1 2">3_1_6</strain>
    </source>
</reference>
<keyword evidence="2" id="KW-1185">Reference proteome</keyword>
<dbReference type="GeneID" id="78087515"/>
<protein>
    <submittedName>
        <fullName evidence="1">Uncharacterized protein</fullName>
    </submittedName>
</protein>
<dbReference type="AlphaFoldDB" id="E5Y6M6"/>
<dbReference type="RefSeq" id="WP_005027470.1">
    <property type="nucleotide sequence ID" value="NZ_KE150240.1"/>
</dbReference>